<organism evidence="2 3">
    <name type="scientific">Luteolibacter ambystomatis</name>
    <dbReference type="NCBI Taxonomy" id="2824561"/>
    <lineage>
        <taxon>Bacteria</taxon>
        <taxon>Pseudomonadati</taxon>
        <taxon>Verrucomicrobiota</taxon>
        <taxon>Verrucomicrobiia</taxon>
        <taxon>Verrucomicrobiales</taxon>
        <taxon>Verrucomicrobiaceae</taxon>
        <taxon>Luteolibacter</taxon>
    </lineage>
</organism>
<proteinExistence type="predicted"/>
<dbReference type="Proteomes" id="UP000676169">
    <property type="component" value="Chromosome"/>
</dbReference>
<keyword evidence="3" id="KW-1185">Reference proteome</keyword>
<dbReference type="InterPro" id="IPR036913">
    <property type="entry name" value="YegP-like_sf"/>
</dbReference>
<dbReference type="AlphaFoldDB" id="A0A975G962"/>
<dbReference type="KEGG" id="lamb:KBB96_20090"/>
<evidence type="ECO:0000313" key="3">
    <source>
        <dbReference type="Proteomes" id="UP000676169"/>
    </source>
</evidence>
<dbReference type="EMBL" id="CP073100">
    <property type="protein sequence ID" value="QUE51142.1"/>
    <property type="molecule type" value="Genomic_DNA"/>
</dbReference>
<name>A0A975G962_9BACT</name>
<dbReference type="SUPFAM" id="SSF160113">
    <property type="entry name" value="YegP-like"/>
    <property type="match status" value="1"/>
</dbReference>
<accession>A0A975G962</accession>
<dbReference type="RefSeq" id="WP_211631281.1">
    <property type="nucleotide sequence ID" value="NZ_CP073100.1"/>
</dbReference>
<evidence type="ECO:0000259" key="1">
    <source>
        <dbReference type="Pfam" id="PF07411"/>
    </source>
</evidence>
<protein>
    <submittedName>
        <fullName evidence="2">DUF1508 domain-containing protein</fullName>
    </submittedName>
</protein>
<dbReference type="Pfam" id="PF07411">
    <property type="entry name" value="DUF1508"/>
    <property type="match status" value="1"/>
</dbReference>
<sequence>MYYEVFQRGGLWYWHLKGGNNEIIANGEGYTAKSSALHAISLVKASQNAPVYER</sequence>
<dbReference type="Gene3D" id="3.30.160.160">
    <property type="entry name" value="YegP-like"/>
    <property type="match status" value="1"/>
</dbReference>
<dbReference type="InterPro" id="IPR010879">
    <property type="entry name" value="DUF1508"/>
</dbReference>
<evidence type="ECO:0000313" key="2">
    <source>
        <dbReference type="EMBL" id="QUE51142.1"/>
    </source>
</evidence>
<reference evidence="2" key="1">
    <citation type="submission" date="2021-04" db="EMBL/GenBank/DDBJ databases">
        <title>Luteolibacter sp. 32A isolated from the skin of an Anderson's salamander (Ambystoma andersonii).</title>
        <authorList>
            <person name="Spergser J."/>
            <person name="Busse H.-J."/>
        </authorList>
    </citation>
    <scope>NUCLEOTIDE SEQUENCE</scope>
    <source>
        <strain evidence="2">32A</strain>
    </source>
</reference>
<feature type="domain" description="DUF1508" evidence="1">
    <location>
        <begin position="10"/>
        <end position="53"/>
    </location>
</feature>
<gene>
    <name evidence="2" type="ORF">KBB96_20090</name>
</gene>